<sequence>MDLLLAFLFYQDGLPPMNHLAESYAYFFLYILRYGFSAFFAMYLFIVILRAFMKYLKGQRHRKHQRKFKKQLAEAYRQQEQTLLENAKNKQKP</sequence>
<dbReference type="AlphaFoldDB" id="A0A367CD73"/>
<evidence type="ECO:0000313" key="1">
    <source>
        <dbReference type="EMBL" id="RCA10601.1"/>
    </source>
</evidence>
<gene>
    <name evidence="1" type="ORF">EA71_01353</name>
</gene>
<comment type="caution">
    <text evidence="1">The sequence shown here is derived from an EMBL/GenBank/DDBJ whole genome shotgun (WGS) entry which is preliminary data.</text>
</comment>
<evidence type="ECO:0000313" key="2">
    <source>
        <dbReference type="Proteomes" id="UP000252797"/>
    </source>
</evidence>
<dbReference type="EMBL" id="LEPB01000004">
    <property type="protein sequence ID" value="RCA10601.1"/>
    <property type="molecule type" value="Genomic_DNA"/>
</dbReference>
<organism evidence="1 2">
    <name type="scientific">Enterococcus durans</name>
    <dbReference type="NCBI Taxonomy" id="53345"/>
    <lineage>
        <taxon>Bacteria</taxon>
        <taxon>Bacillati</taxon>
        <taxon>Bacillota</taxon>
        <taxon>Bacilli</taxon>
        <taxon>Lactobacillales</taxon>
        <taxon>Enterococcaceae</taxon>
        <taxon>Enterococcus</taxon>
    </lineage>
</organism>
<reference evidence="1 2" key="1">
    <citation type="submission" date="2015-06" db="EMBL/GenBank/DDBJ databases">
        <title>The Genome Sequence of Enterococcus durans 4EA1.</title>
        <authorList>
            <consortium name="The Broad Institute Genomics Platform"/>
            <consortium name="The Broad Institute Genome Sequencing Center for Infectious Disease"/>
            <person name="Earl A.M."/>
            <person name="Van Tyne D."/>
            <person name="Lebreton F."/>
            <person name="Saavedra J.T."/>
            <person name="Gilmore M.S."/>
            <person name="Manson Mcguire A."/>
            <person name="Clock S."/>
            <person name="Crupain M."/>
            <person name="Rangan U."/>
            <person name="Young S."/>
            <person name="Abouelleil A."/>
            <person name="Cao P."/>
            <person name="Chapman S.B."/>
            <person name="Griggs A."/>
            <person name="Priest M."/>
            <person name="Shea T."/>
            <person name="Wortman J."/>
            <person name="Nusbaum C."/>
            <person name="Birren B."/>
        </authorList>
    </citation>
    <scope>NUCLEOTIDE SEQUENCE [LARGE SCALE GENOMIC DNA]</scope>
    <source>
        <strain evidence="1 2">4EA1</strain>
    </source>
</reference>
<dbReference type="GeneID" id="56743995"/>
<dbReference type="STRING" id="53345.LIU_08080"/>
<dbReference type="Proteomes" id="UP000252797">
    <property type="component" value="Unassembled WGS sequence"/>
</dbReference>
<proteinExistence type="predicted"/>
<dbReference type="RefSeq" id="WP_081133569.1">
    <property type="nucleotide sequence ID" value="NZ_CABGIZ010000007.1"/>
</dbReference>
<accession>A0A367CD73</accession>
<protein>
    <submittedName>
        <fullName evidence="1">Uncharacterized protein</fullName>
    </submittedName>
</protein>
<name>A0A367CD73_9ENTE</name>